<gene>
    <name evidence="1" type="ORF">SanaruYs_21030</name>
</gene>
<dbReference type="InterPro" id="IPR029052">
    <property type="entry name" value="Metallo-depent_PP-like"/>
</dbReference>
<evidence type="ECO:0000313" key="1">
    <source>
        <dbReference type="EMBL" id="GCC51874.1"/>
    </source>
</evidence>
<dbReference type="PIRSF" id="PIRSF000887">
    <property type="entry name" value="Pesterase_MJ0037"/>
    <property type="match status" value="1"/>
</dbReference>
<keyword evidence="2" id="KW-1185">Reference proteome</keyword>
<proteinExistence type="predicted"/>
<sequence>MKSLSQSVSFTIANELLHLWPQRALFWPARETLLLADLHLGKINHFRKSGVPVPVKADEKNLEQLLELIQKTQAKRIIFLGDLFHSHYNDAWEEFGQLIKHFREKTFELVLGNHDILSNHQYEKHGIVLHEKLVLEPFLLTHHPIENYEGELYNMAGHIHPGAHMVGKGKQRLTLPCFYFGSKQCLLPAFGAFTGLARITPKENDQVFVIIENKILRV</sequence>
<dbReference type="InterPro" id="IPR026336">
    <property type="entry name" value="PdeM-like"/>
</dbReference>
<comment type="caution">
    <text evidence="1">The sequence shown here is derived from an EMBL/GenBank/DDBJ whole genome shotgun (WGS) entry which is preliminary data.</text>
</comment>
<dbReference type="RefSeq" id="WP_127122513.1">
    <property type="nucleotide sequence ID" value="NZ_BHXQ01000003.1"/>
</dbReference>
<dbReference type="AlphaFoldDB" id="A0A401UAK2"/>
<accession>A0A401UAK2</accession>
<dbReference type="Proteomes" id="UP000288227">
    <property type="component" value="Unassembled WGS sequence"/>
</dbReference>
<organism evidence="1 2">
    <name type="scientific">Chryseotalea sanaruensis</name>
    <dbReference type="NCBI Taxonomy" id="2482724"/>
    <lineage>
        <taxon>Bacteria</taxon>
        <taxon>Pseudomonadati</taxon>
        <taxon>Bacteroidota</taxon>
        <taxon>Cytophagia</taxon>
        <taxon>Cytophagales</taxon>
        <taxon>Chryseotaleaceae</taxon>
        <taxon>Chryseotalea</taxon>
    </lineage>
</organism>
<dbReference type="EMBL" id="BHXQ01000003">
    <property type="protein sequence ID" value="GCC51874.1"/>
    <property type="molecule type" value="Genomic_DNA"/>
</dbReference>
<dbReference type="PANTHER" id="PTHR39323:SF1">
    <property type="entry name" value="BLR1149 PROTEIN"/>
    <property type="match status" value="1"/>
</dbReference>
<dbReference type="Gene3D" id="3.60.21.10">
    <property type="match status" value="1"/>
</dbReference>
<protein>
    <submittedName>
        <fullName evidence="1">Phosphoesterase ICC</fullName>
    </submittedName>
</protein>
<name>A0A401UAK2_9BACT</name>
<evidence type="ECO:0000313" key="2">
    <source>
        <dbReference type="Proteomes" id="UP000288227"/>
    </source>
</evidence>
<dbReference type="InterPro" id="IPR024173">
    <property type="entry name" value="Pesterase_MJ0037-like"/>
</dbReference>
<dbReference type="OrthoDB" id="9795838at2"/>
<dbReference type="NCBIfam" id="TIGR04123">
    <property type="entry name" value="P_estr_lig_assc"/>
    <property type="match status" value="1"/>
</dbReference>
<dbReference type="PANTHER" id="PTHR39323">
    <property type="entry name" value="BLR1149 PROTEIN"/>
    <property type="match status" value="1"/>
</dbReference>
<reference evidence="1 2" key="1">
    <citation type="submission" date="2018-11" db="EMBL/GenBank/DDBJ databases">
        <title>Chryseotalea sanarue gen. nov., sp., nov., a member of the family Cytophagaceae, isolated from a brackish lake in Hamamatsu Japan.</title>
        <authorList>
            <person name="Maejima Y."/>
            <person name="Iino T."/>
            <person name="Muraguchi Y."/>
            <person name="Fukuda K."/>
            <person name="Ohkuma M."/>
            <person name="Moriuchi R."/>
            <person name="Dohra H."/>
            <person name="Kimbara K."/>
            <person name="Shintani M."/>
        </authorList>
    </citation>
    <scope>NUCLEOTIDE SEQUENCE [LARGE SCALE GENOMIC DNA]</scope>
    <source>
        <strain evidence="1 2">Ys</strain>
    </source>
</reference>
<dbReference type="SUPFAM" id="SSF56300">
    <property type="entry name" value="Metallo-dependent phosphatases"/>
    <property type="match status" value="1"/>
</dbReference>